<dbReference type="Proteomes" id="UP001152172">
    <property type="component" value="Unassembled WGS sequence"/>
</dbReference>
<comment type="caution">
    <text evidence="2">The sequence shown here is derived from an EMBL/GenBank/DDBJ whole genome shotgun (WGS) entry which is preliminary data.</text>
</comment>
<feature type="transmembrane region" description="Helical" evidence="1">
    <location>
        <begin position="20"/>
        <end position="40"/>
    </location>
</feature>
<organism evidence="2 3">
    <name type="scientific">Psychrobacillus psychrodurans</name>
    <dbReference type="NCBI Taxonomy" id="126157"/>
    <lineage>
        <taxon>Bacteria</taxon>
        <taxon>Bacillati</taxon>
        <taxon>Bacillota</taxon>
        <taxon>Bacilli</taxon>
        <taxon>Bacillales</taxon>
        <taxon>Bacillaceae</taxon>
        <taxon>Psychrobacillus</taxon>
    </lineage>
</organism>
<protein>
    <submittedName>
        <fullName evidence="2">Uncharacterized protein</fullName>
    </submittedName>
</protein>
<dbReference type="RefSeq" id="WP_269923044.1">
    <property type="nucleotide sequence ID" value="NZ_JAMKBI010000015.1"/>
</dbReference>
<feature type="transmembrane region" description="Helical" evidence="1">
    <location>
        <begin position="60"/>
        <end position="77"/>
    </location>
</feature>
<reference evidence="2" key="1">
    <citation type="submission" date="2022-05" db="EMBL/GenBank/DDBJ databases">
        <authorList>
            <person name="Colautti A."/>
            <person name="Iacumin L."/>
        </authorList>
    </citation>
    <scope>NUCLEOTIDE SEQUENCE</scope>
    <source>
        <strain evidence="2">DSM 30747</strain>
    </source>
</reference>
<gene>
    <name evidence="2" type="ORF">M9R61_17025</name>
</gene>
<keyword evidence="1" id="KW-0812">Transmembrane</keyword>
<keyword evidence="3" id="KW-1185">Reference proteome</keyword>
<evidence type="ECO:0000256" key="1">
    <source>
        <dbReference type="SAM" id="Phobius"/>
    </source>
</evidence>
<keyword evidence="1" id="KW-0472">Membrane</keyword>
<evidence type="ECO:0000313" key="3">
    <source>
        <dbReference type="Proteomes" id="UP001152172"/>
    </source>
</evidence>
<accession>A0A9X3LBL4</accession>
<name>A0A9X3LBL4_9BACI</name>
<proteinExistence type="predicted"/>
<dbReference type="EMBL" id="JAMKBI010000015">
    <property type="protein sequence ID" value="MCZ8535010.1"/>
    <property type="molecule type" value="Genomic_DNA"/>
</dbReference>
<dbReference type="AlphaFoldDB" id="A0A9X3LBL4"/>
<keyword evidence="1" id="KW-1133">Transmembrane helix</keyword>
<evidence type="ECO:0000313" key="2">
    <source>
        <dbReference type="EMBL" id="MCZ8535010.1"/>
    </source>
</evidence>
<sequence>MVDFLNEIRRPTRISLSKKFLYSVLIFIAGVILGVVSKALDTTPSNYLPYLLEMFDLSNFFSRIGIWIFLAVMISVCSKSPVQSALNVLLFFIGMVGS</sequence>